<evidence type="ECO:0000256" key="3">
    <source>
        <dbReference type="ARBA" id="ARBA00023163"/>
    </source>
</evidence>
<dbReference type="PANTHER" id="PTHR30136">
    <property type="entry name" value="HELIX-TURN-HELIX TRANSCRIPTIONAL REGULATOR, ICLR FAMILY"/>
    <property type="match status" value="1"/>
</dbReference>
<dbReference type="SMART" id="SM00346">
    <property type="entry name" value="HTH_ICLR"/>
    <property type="match status" value="1"/>
</dbReference>
<gene>
    <name evidence="6" type="ORF">ACFSUT_04285</name>
</gene>
<evidence type="ECO:0000313" key="7">
    <source>
        <dbReference type="Proteomes" id="UP001597542"/>
    </source>
</evidence>
<dbReference type="Gene3D" id="1.10.10.10">
    <property type="entry name" value="Winged helix-like DNA-binding domain superfamily/Winged helix DNA-binding domain"/>
    <property type="match status" value="1"/>
</dbReference>
<dbReference type="InterPro" id="IPR014757">
    <property type="entry name" value="Tscrpt_reg_IclR_C"/>
</dbReference>
<dbReference type="Pfam" id="PF01614">
    <property type="entry name" value="IclR_C"/>
    <property type="match status" value="1"/>
</dbReference>
<dbReference type="InterPro" id="IPR050707">
    <property type="entry name" value="HTH_MetabolicPath_Reg"/>
</dbReference>
<dbReference type="RefSeq" id="WP_344282151.1">
    <property type="nucleotide sequence ID" value="NZ_BAAAHV010000021.1"/>
</dbReference>
<dbReference type="SUPFAM" id="SSF55781">
    <property type="entry name" value="GAF domain-like"/>
    <property type="match status" value="1"/>
</dbReference>
<keyword evidence="2" id="KW-0238">DNA-binding</keyword>
<feature type="domain" description="IclR-ED" evidence="5">
    <location>
        <begin position="67"/>
        <end position="249"/>
    </location>
</feature>
<dbReference type="PROSITE" id="PS51077">
    <property type="entry name" value="HTH_ICLR"/>
    <property type="match status" value="1"/>
</dbReference>
<dbReference type="InterPro" id="IPR029016">
    <property type="entry name" value="GAF-like_dom_sf"/>
</dbReference>
<dbReference type="PROSITE" id="PS51078">
    <property type="entry name" value="ICLR_ED"/>
    <property type="match status" value="1"/>
</dbReference>
<dbReference type="Pfam" id="PF09339">
    <property type="entry name" value="HTH_IclR"/>
    <property type="match status" value="1"/>
</dbReference>
<reference evidence="7" key="1">
    <citation type="journal article" date="2019" name="Int. J. Syst. Evol. Microbiol.">
        <title>The Global Catalogue of Microorganisms (GCM) 10K type strain sequencing project: providing services to taxonomists for standard genome sequencing and annotation.</title>
        <authorList>
            <consortium name="The Broad Institute Genomics Platform"/>
            <consortium name="The Broad Institute Genome Sequencing Center for Infectious Disease"/>
            <person name="Wu L."/>
            <person name="Ma J."/>
        </authorList>
    </citation>
    <scope>NUCLEOTIDE SEQUENCE [LARGE SCALE GENOMIC DNA]</scope>
    <source>
        <strain evidence="7">CGMCC 4.7638</strain>
    </source>
</reference>
<dbReference type="EMBL" id="JBHUKQ010000003">
    <property type="protein sequence ID" value="MFD2479483.1"/>
    <property type="molecule type" value="Genomic_DNA"/>
</dbReference>
<evidence type="ECO:0000256" key="1">
    <source>
        <dbReference type="ARBA" id="ARBA00023015"/>
    </source>
</evidence>
<evidence type="ECO:0000259" key="4">
    <source>
        <dbReference type="PROSITE" id="PS51077"/>
    </source>
</evidence>
<accession>A0ABW5HSQ9</accession>
<dbReference type="Proteomes" id="UP001597542">
    <property type="component" value="Unassembled WGS sequence"/>
</dbReference>
<proteinExistence type="predicted"/>
<comment type="caution">
    <text evidence="6">The sequence shown here is derived from an EMBL/GenBank/DDBJ whole genome shotgun (WGS) entry which is preliminary data.</text>
</comment>
<evidence type="ECO:0000259" key="5">
    <source>
        <dbReference type="PROSITE" id="PS51078"/>
    </source>
</evidence>
<feature type="domain" description="HTH iclR-type" evidence="4">
    <location>
        <begin position="4"/>
        <end position="73"/>
    </location>
</feature>
<dbReference type="PANTHER" id="PTHR30136:SF24">
    <property type="entry name" value="HTH-TYPE TRANSCRIPTIONAL REPRESSOR ALLR"/>
    <property type="match status" value="1"/>
</dbReference>
<dbReference type="Gene3D" id="3.30.450.40">
    <property type="match status" value="1"/>
</dbReference>
<protein>
    <submittedName>
        <fullName evidence="6">IclR family transcriptional regulator</fullName>
    </submittedName>
</protein>
<dbReference type="InterPro" id="IPR036388">
    <property type="entry name" value="WH-like_DNA-bd_sf"/>
</dbReference>
<evidence type="ECO:0000313" key="6">
    <source>
        <dbReference type="EMBL" id="MFD2479483.1"/>
    </source>
</evidence>
<dbReference type="InterPro" id="IPR036390">
    <property type="entry name" value="WH_DNA-bd_sf"/>
</dbReference>
<keyword evidence="3" id="KW-0804">Transcription</keyword>
<sequence length="249" mass="26901">MANVNSVLTALRVFEAVAAAQPAGLSELARRLEVPKSTVQRCLKTLADAGWVRPEPSGDGRWVITGKAFSIGSAVSSGPRLREIALPVLSRLQSDTRETIHLTVPDDDAMVLIERLDSPHQLRAFLQLGTRLPLHAASNGKAYLASLADAAVESFLRNGLQKVNDHTVTDPDVIRREVEEIRQRGYAVTNEELHEGIAAVAVALKTADGETCGCFSISGPTTRLTPDLYATYGEKAIAAKAEIERFLSF</sequence>
<name>A0ABW5HSQ9_9PSEU</name>
<keyword evidence="7" id="KW-1185">Reference proteome</keyword>
<evidence type="ECO:0000256" key="2">
    <source>
        <dbReference type="ARBA" id="ARBA00023125"/>
    </source>
</evidence>
<dbReference type="SUPFAM" id="SSF46785">
    <property type="entry name" value="Winged helix' DNA-binding domain"/>
    <property type="match status" value="1"/>
</dbReference>
<dbReference type="InterPro" id="IPR005471">
    <property type="entry name" value="Tscrpt_reg_IclR_N"/>
</dbReference>
<organism evidence="6 7">
    <name type="scientific">Amycolatopsis albidoflavus</name>
    <dbReference type="NCBI Taxonomy" id="102226"/>
    <lineage>
        <taxon>Bacteria</taxon>
        <taxon>Bacillati</taxon>
        <taxon>Actinomycetota</taxon>
        <taxon>Actinomycetes</taxon>
        <taxon>Pseudonocardiales</taxon>
        <taxon>Pseudonocardiaceae</taxon>
        <taxon>Amycolatopsis</taxon>
    </lineage>
</organism>
<keyword evidence="1" id="KW-0805">Transcription regulation</keyword>